<accession>A0A0G4HUT7</accession>
<feature type="compositionally biased region" description="Basic and acidic residues" evidence="1">
    <location>
        <begin position="84"/>
        <end position="93"/>
    </location>
</feature>
<feature type="non-terminal residue" evidence="2">
    <location>
        <position position="115"/>
    </location>
</feature>
<protein>
    <submittedName>
        <fullName evidence="2">Uncharacterized protein</fullName>
    </submittedName>
</protein>
<evidence type="ECO:0000256" key="1">
    <source>
        <dbReference type="SAM" id="MobiDB-lite"/>
    </source>
</evidence>
<proteinExistence type="predicted"/>
<organism evidence="2">
    <name type="scientific">Chromera velia CCMP2878</name>
    <dbReference type="NCBI Taxonomy" id="1169474"/>
    <lineage>
        <taxon>Eukaryota</taxon>
        <taxon>Sar</taxon>
        <taxon>Alveolata</taxon>
        <taxon>Colpodellida</taxon>
        <taxon>Chromeraceae</taxon>
        <taxon>Chromera</taxon>
    </lineage>
</organism>
<feature type="region of interest" description="Disordered" evidence="1">
    <location>
        <begin position="1"/>
        <end position="93"/>
    </location>
</feature>
<dbReference type="EMBL" id="CDMZ01003966">
    <property type="protein sequence ID" value="CEM48216.1"/>
    <property type="molecule type" value="Genomic_DNA"/>
</dbReference>
<evidence type="ECO:0000313" key="2">
    <source>
        <dbReference type="EMBL" id="CEM48216.1"/>
    </source>
</evidence>
<gene>
    <name evidence="2" type="ORF">Cvel_32009</name>
</gene>
<name>A0A0G4HUT7_9ALVE</name>
<dbReference type="AlphaFoldDB" id="A0A0G4HUT7"/>
<reference evidence="2" key="1">
    <citation type="submission" date="2014-11" db="EMBL/GenBank/DDBJ databases">
        <authorList>
            <person name="Otto D Thomas"/>
            <person name="Naeem Raeece"/>
        </authorList>
    </citation>
    <scope>NUCLEOTIDE SEQUENCE</scope>
</reference>
<sequence>MGAQACKCCEPTRKEPVAGPPRPTSQNYTASQPGGFPTDPTPNNATGYDESGPGAGPFNMYPGQQHQMAASLQPGYAMTPMHQEPMHKGGDPELDEFLQRLKTPEGVDLSIVRHV</sequence>